<protein>
    <submittedName>
        <fullName evidence="2">AAA family ATPase</fullName>
    </submittedName>
</protein>
<proteinExistence type="predicted"/>
<dbReference type="InterPro" id="IPR010982">
    <property type="entry name" value="Lambda_DNA-bd_dom_sf"/>
</dbReference>
<evidence type="ECO:0000259" key="1">
    <source>
        <dbReference type="Pfam" id="PF13614"/>
    </source>
</evidence>
<dbReference type="InterPro" id="IPR050678">
    <property type="entry name" value="DNA_Partitioning_ATPase"/>
</dbReference>
<comment type="caution">
    <text evidence="2">The sequence shown here is derived from an EMBL/GenBank/DDBJ whole genome shotgun (WGS) entry which is preliminary data.</text>
</comment>
<evidence type="ECO:0000313" key="3">
    <source>
        <dbReference type="Proteomes" id="UP001150614"/>
    </source>
</evidence>
<reference evidence="2" key="1">
    <citation type="submission" date="2022-07" db="EMBL/GenBank/DDBJ databases">
        <title>Draft genome of Pseudomonas carnis strain LP isolated from cheese.</title>
        <authorList>
            <person name="Wolfe B.E."/>
        </authorList>
    </citation>
    <scope>NUCLEOTIDE SEQUENCE</scope>
    <source>
        <strain evidence="2">LP</strain>
    </source>
</reference>
<dbReference type="RefSeq" id="WP_082423370.1">
    <property type="nucleotide sequence ID" value="NZ_JANCLL010000006.1"/>
</dbReference>
<sequence>MSLISPDDLRSLRNALRLTAEQAAASIGLKERTWQSYEAPIGNPSHRSMKVITFQRFCQQHCVPFPPYSNDGRLLLNNCKVISITTLKGGVGKSPITVNVATELTRRGKRVAVISSDMMFDLFVGFDVKKSGFFDPKGRAVHYYAEEEVELYKAEVNDLKHELSEKISESALTDSEEIESRFRYLIKKIANKKSAPYSMMCLVAEYDYILLDINKELYKTLLLSNIIVLVVDNSCMMSVWAAEHFCEDIVKLNGNEPVANLYTLVTNHAPGGDGTEFLEYIDEDDEGAAARKYIIEGYKHQSRVYSDARQLAVPMLRTFMTKAHAMETEKYNRGRDAKEGYGYFDSLLDIAPDSLASDEIRRLTDEILDCIVKDFHAAATPTS</sequence>
<dbReference type="SUPFAM" id="SSF52540">
    <property type="entry name" value="P-loop containing nucleoside triphosphate hydrolases"/>
    <property type="match status" value="1"/>
</dbReference>
<dbReference type="InterPro" id="IPR025669">
    <property type="entry name" value="AAA_dom"/>
</dbReference>
<organism evidence="2 3">
    <name type="scientific">Pseudomonas carnis</name>
    <dbReference type="NCBI Taxonomy" id="2487355"/>
    <lineage>
        <taxon>Bacteria</taxon>
        <taxon>Pseudomonadati</taxon>
        <taxon>Pseudomonadota</taxon>
        <taxon>Gammaproteobacteria</taxon>
        <taxon>Pseudomonadales</taxon>
        <taxon>Pseudomonadaceae</taxon>
        <taxon>Pseudomonas</taxon>
    </lineage>
</organism>
<dbReference type="CDD" id="cd02042">
    <property type="entry name" value="ParAB_family"/>
    <property type="match status" value="1"/>
</dbReference>
<dbReference type="Proteomes" id="UP001150614">
    <property type="component" value="Unassembled WGS sequence"/>
</dbReference>
<dbReference type="Pfam" id="PF13614">
    <property type="entry name" value="AAA_31"/>
    <property type="match status" value="1"/>
</dbReference>
<dbReference type="PANTHER" id="PTHR13696">
    <property type="entry name" value="P-LOOP CONTAINING NUCLEOSIDE TRIPHOSPHATE HYDROLASE"/>
    <property type="match status" value="1"/>
</dbReference>
<dbReference type="EMBL" id="JANCLL010000006">
    <property type="protein sequence ID" value="MDD1943712.1"/>
    <property type="molecule type" value="Genomic_DNA"/>
</dbReference>
<name>A0ABT5RCK4_9PSED</name>
<gene>
    <name evidence="2" type="ORF">NMG11_07735</name>
</gene>
<accession>A0ABT5RCK4</accession>
<dbReference type="PANTHER" id="PTHR13696:SF96">
    <property type="entry name" value="COBQ_COBB_MIND_PARA NUCLEOTIDE BINDING DOMAIN-CONTAINING PROTEIN"/>
    <property type="match status" value="1"/>
</dbReference>
<dbReference type="Gene3D" id="3.40.50.300">
    <property type="entry name" value="P-loop containing nucleotide triphosphate hydrolases"/>
    <property type="match status" value="1"/>
</dbReference>
<evidence type="ECO:0000313" key="2">
    <source>
        <dbReference type="EMBL" id="MDD1943712.1"/>
    </source>
</evidence>
<dbReference type="Gene3D" id="1.10.260.40">
    <property type="entry name" value="lambda repressor-like DNA-binding domains"/>
    <property type="match status" value="1"/>
</dbReference>
<keyword evidence="3" id="KW-1185">Reference proteome</keyword>
<dbReference type="InterPro" id="IPR027417">
    <property type="entry name" value="P-loop_NTPase"/>
</dbReference>
<feature type="domain" description="AAA" evidence="1">
    <location>
        <begin position="80"/>
        <end position="228"/>
    </location>
</feature>